<keyword evidence="2" id="KW-0813">Transport</keyword>
<evidence type="ECO:0000313" key="7">
    <source>
        <dbReference type="Proteomes" id="UP000826234"/>
    </source>
</evidence>
<keyword evidence="5" id="KW-0472">Membrane</keyword>
<evidence type="ECO:0000256" key="5">
    <source>
        <dbReference type="ARBA" id="ARBA00023136"/>
    </source>
</evidence>
<comment type="caution">
    <text evidence="6">The sequence shown here is derived from an EMBL/GenBank/DDBJ whole genome shotgun (WGS) entry which is preliminary data.</text>
</comment>
<evidence type="ECO:0000256" key="2">
    <source>
        <dbReference type="ARBA" id="ARBA00022448"/>
    </source>
</evidence>
<dbReference type="InterPro" id="IPR050930">
    <property type="entry name" value="MFS_Vesicular_Transporter"/>
</dbReference>
<dbReference type="InterPro" id="IPR036259">
    <property type="entry name" value="MFS_trans_sf"/>
</dbReference>
<name>A0ABQ7SY76_PHRPL</name>
<keyword evidence="7" id="KW-1185">Reference proteome</keyword>
<dbReference type="EMBL" id="JAIPUX010003289">
    <property type="protein sequence ID" value="KAH0622312.1"/>
    <property type="molecule type" value="Genomic_DNA"/>
</dbReference>
<dbReference type="SUPFAM" id="SSF103473">
    <property type="entry name" value="MFS general substrate transporter"/>
    <property type="match status" value="1"/>
</dbReference>
<accession>A0ABQ7SY76</accession>
<evidence type="ECO:0000313" key="6">
    <source>
        <dbReference type="EMBL" id="KAH0622312.1"/>
    </source>
</evidence>
<dbReference type="Gene3D" id="1.20.1250.20">
    <property type="entry name" value="MFS general substrate transporter like domains"/>
    <property type="match status" value="1"/>
</dbReference>
<sequence>MLVLAGFSLGMSGMPVFPEILSCAYENGFEEGLSLLGLVSGLFSAIWSLGSFVGPTLGGFLDDKLGFEWAAAMQDPVVETCWAQSKKELIFYQVKRSWKFLPFQAETQLLVTNLEA</sequence>
<gene>
    <name evidence="6" type="ORF">JD844_024502</name>
</gene>
<evidence type="ECO:0000256" key="3">
    <source>
        <dbReference type="ARBA" id="ARBA00022692"/>
    </source>
</evidence>
<keyword evidence="3" id="KW-0812">Transmembrane</keyword>
<protein>
    <recommendedName>
        <fullName evidence="8">Solute carrier family 18 member B1</fullName>
    </recommendedName>
</protein>
<evidence type="ECO:0000256" key="4">
    <source>
        <dbReference type="ARBA" id="ARBA00022989"/>
    </source>
</evidence>
<dbReference type="Proteomes" id="UP000826234">
    <property type="component" value="Unassembled WGS sequence"/>
</dbReference>
<proteinExistence type="predicted"/>
<dbReference type="PANTHER" id="PTHR23506">
    <property type="entry name" value="GH10249P"/>
    <property type="match status" value="1"/>
</dbReference>
<reference evidence="6 7" key="1">
    <citation type="journal article" date="2022" name="Gigascience">
        <title>A chromosome-level genome assembly and annotation of the desert horned lizard, Phrynosoma platyrhinos, provides insight into chromosomal rearrangements among reptiles.</title>
        <authorList>
            <person name="Koochekian N."/>
            <person name="Ascanio A."/>
            <person name="Farleigh K."/>
            <person name="Card D.C."/>
            <person name="Schield D.R."/>
            <person name="Castoe T.A."/>
            <person name="Jezkova T."/>
        </authorList>
    </citation>
    <scope>NUCLEOTIDE SEQUENCE [LARGE SCALE GENOMIC DNA]</scope>
    <source>
        <strain evidence="6">NK-2021</strain>
    </source>
</reference>
<keyword evidence="4" id="KW-1133">Transmembrane helix</keyword>
<comment type="subcellular location">
    <subcellularLocation>
        <location evidence="1">Membrane</location>
        <topology evidence="1">Multi-pass membrane protein</topology>
    </subcellularLocation>
</comment>
<evidence type="ECO:0008006" key="8">
    <source>
        <dbReference type="Google" id="ProtNLM"/>
    </source>
</evidence>
<evidence type="ECO:0000256" key="1">
    <source>
        <dbReference type="ARBA" id="ARBA00004141"/>
    </source>
</evidence>
<organism evidence="6 7">
    <name type="scientific">Phrynosoma platyrhinos</name>
    <name type="common">Desert horned lizard</name>
    <dbReference type="NCBI Taxonomy" id="52577"/>
    <lineage>
        <taxon>Eukaryota</taxon>
        <taxon>Metazoa</taxon>
        <taxon>Chordata</taxon>
        <taxon>Craniata</taxon>
        <taxon>Vertebrata</taxon>
        <taxon>Euteleostomi</taxon>
        <taxon>Lepidosauria</taxon>
        <taxon>Squamata</taxon>
        <taxon>Bifurcata</taxon>
        <taxon>Unidentata</taxon>
        <taxon>Episquamata</taxon>
        <taxon>Toxicofera</taxon>
        <taxon>Iguania</taxon>
        <taxon>Phrynosomatidae</taxon>
        <taxon>Phrynosomatinae</taxon>
        <taxon>Phrynosoma</taxon>
    </lineage>
</organism>
<dbReference type="PANTHER" id="PTHR23506:SF26">
    <property type="entry name" value="MFS-TYPE TRANSPORTER SLC18B1"/>
    <property type="match status" value="1"/>
</dbReference>